<dbReference type="AlphaFoldDB" id="A0A1A5ZZM1"/>
<sequence length="1239" mass="131551">MDQQNKLLAMLQSATSPPPPVSSSSPHGSINSSSTHQSNQYLTASNLGSAGSPREPSPSPPPPSLQAVSLLDLFKNIGSPPPPPPPSAPADVVAPVLSQDDQKNKLLGMLNLIGQPSPNAGVTSPPSGSGVGTPVNSGDKDPLAVFRASHPAHSPASPTGQEPVINHPTGLTSPSTKTFPQVQAQHTGTSNTSSQGRQPKVEEKPAAVAVAPGSAPPTQAHEALKKGMFHFDSPFDAFTQPPRSRQTSSAQAPSQSQSTVKSAVAKSNLSDEQSLNKVKSIEKLPTSGRGSPQRVQSEKKAYTPPPTNVESVPVHELTPAEIDDQIKNTWQIGGIIKDAKGQGPKALTSHTIIDISKPNIESLVNIPDAVQVSPTTLMRTDNLEFKKGRRVGVTNTYIAYSMSKGRVRLIDSSSGARLVLQLPAAASLGPVVDMACSVNYMASIGWDRSIIVHKLPIGWKKDDPKVEMIFHCSGTDVSLGSPNKLEWVKREGKDWLAIAGREGVIVIDPTAQGKTSTLEELCKHNKVLIAEGGIVDFCLNLTHQVIGILSTTSHCTLYNVSNLNRVWHRPLPCGWAESEPTSIQFCESNLLIGRAQNTYFDLVQITVDLAALSTIKLIAPSPCPQQLHYSHAVYDSSNSTLYIAPFARGSLYAFKYALKGQQPTKDVSKPDGPTIVAFDRVAEYPLEPIISLALAKKGADEESEILYATPQGFSQAMITRKANDVLSQQNGNVGASVPTTVPSNVSSGKAVPSPKSPRGGKIELPKSRAAALPKSTSKNGSPAAVKTELPSASEDEAPSQARPVTQPRKGSVAPASTNAADGEPNAGASLSQDDLNKALKKTEDRLSNHLKQLVKNEITALNVRFDGLTGPDFASDISARVERSIKGSLNTTITQEIKKTVIPAATATIQNELRTVTSNQVPAAIYDALQTVPKELERSLAPLVQRTISNLVANAMDKAVQEAIQHSLLPALTQASSSVVEQLSAEMRSEMLQIRKELSPPSKEGQLANDHLLKSMSTSIADLQKQIATLSEQMKSASIPSHGPNGMVSPSVSGFVPPPPPSHGLPPHIPQPPPPSHLSPQPSSTSHPPSGPTQPTGPTSSQLEDTFLSALGAQTTSSTLQLVADHLALTDYCLPTNGKSPLSQAVLLTLLHRLAIVLSEIPGSHSMFAQVAGWERRTAILIDPKDQNIAGYIARVLSVVQGQLNTVLNNLQRYPDQNTQSHLVAIRGVMDIIAHKMVA</sequence>
<feature type="compositionally biased region" description="Polar residues" evidence="5">
    <location>
        <begin position="35"/>
        <end position="49"/>
    </location>
</feature>
<dbReference type="KEGG" id="kdj:28970508"/>
<feature type="region of interest" description="Disordered" evidence="5">
    <location>
        <begin position="1033"/>
        <end position="1103"/>
    </location>
</feature>
<evidence type="ECO:0000313" key="6">
    <source>
        <dbReference type="EMBL" id="OBR83248.1"/>
    </source>
</evidence>
<dbReference type="Gene3D" id="1.10.220.100">
    <property type="entry name" value="conserved c-terminal region of ge- 1"/>
    <property type="match status" value="1"/>
</dbReference>
<feature type="compositionally biased region" description="Low complexity" evidence="5">
    <location>
        <begin position="22"/>
        <end position="34"/>
    </location>
</feature>
<dbReference type="OrthoDB" id="21128at2759"/>
<evidence type="ECO:0000256" key="2">
    <source>
        <dbReference type="ARBA" id="ARBA00022490"/>
    </source>
</evidence>
<dbReference type="InterPro" id="IPR044938">
    <property type="entry name" value="EDC4_C_sf"/>
</dbReference>
<comment type="subcellular location">
    <subcellularLocation>
        <location evidence="1">Cytoplasm</location>
    </subcellularLocation>
</comment>
<name>A0A1A5ZZM1_9TREE</name>
<dbReference type="GO" id="GO:0000932">
    <property type="term" value="C:P-body"/>
    <property type="evidence" value="ECO:0007669"/>
    <property type="project" value="TreeGrafter"/>
</dbReference>
<feature type="compositionally biased region" description="Low complexity" evidence="5">
    <location>
        <begin position="1078"/>
        <end position="1103"/>
    </location>
</feature>
<dbReference type="EMBL" id="KI894034">
    <property type="protein sequence ID" value="OBR83248.1"/>
    <property type="molecule type" value="Genomic_DNA"/>
</dbReference>
<feature type="compositionally biased region" description="Pro residues" evidence="5">
    <location>
        <begin position="79"/>
        <end position="88"/>
    </location>
</feature>
<keyword evidence="4" id="KW-0677">Repeat</keyword>
<evidence type="ECO:0000256" key="3">
    <source>
        <dbReference type="ARBA" id="ARBA00022574"/>
    </source>
</evidence>
<protein>
    <submittedName>
        <fullName evidence="6">Uncharacterized protein</fullName>
    </submittedName>
</protein>
<dbReference type="STRING" id="1296121.A0A1A5ZZM1"/>
<dbReference type="InterPro" id="IPR045152">
    <property type="entry name" value="EDC4-like"/>
</dbReference>
<gene>
    <name evidence="6" type="ORF">I303_06809</name>
    <name evidence="7" type="ORF">I303_107405</name>
</gene>
<reference evidence="7" key="2">
    <citation type="submission" date="2013-07" db="EMBL/GenBank/DDBJ databases">
        <authorList>
            <consortium name="The Broad Institute Genome Sequencing Platform"/>
            <person name="Cuomo C."/>
            <person name="Litvintseva A."/>
            <person name="Chen Y."/>
            <person name="Heitman J."/>
            <person name="Sun S."/>
            <person name="Springer D."/>
            <person name="Dromer F."/>
            <person name="Young S.K."/>
            <person name="Zeng Q."/>
            <person name="Gargeya S."/>
            <person name="Fitzgerald M."/>
            <person name="Abouelleil A."/>
            <person name="Alvarado L."/>
            <person name="Berlin A.M."/>
            <person name="Chapman S.B."/>
            <person name="Dewar J."/>
            <person name="Goldberg J."/>
            <person name="Griggs A."/>
            <person name="Gujja S."/>
            <person name="Hansen M."/>
            <person name="Howarth C."/>
            <person name="Imamovic A."/>
            <person name="Larimer J."/>
            <person name="McCowan C."/>
            <person name="Murphy C."/>
            <person name="Pearson M."/>
            <person name="Priest M."/>
            <person name="Roberts A."/>
            <person name="Saif S."/>
            <person name="Shea T."/>
            <person name="Sykes S."/>
            <person name="Wortman J."/>
            <person name="Nusbaum C."/>
            <person name="Birren B."/>
        </authorList>
    </citation>
    <scope>NUCLEOTIDE SEQUENCE</scope>
    <source>
        <strain evidence="7">CBS 10117</strain>
    </source>
</reference>
<dbReference type="GO" id="GO:0031087">
    <property type="term" value="P:deadenylation-independent decapping of nuclear-transcribed mRNA"/>
    <property type="evidence" value="ECO:0007669"/>
    <property type="project" value="InterPro"/>
</dbReference>
<dbReference type="RefSeq" id="XP_018261090.1">
    <property type="nucleotide sequence ID" value="XM_018410087.1"/>
</dbReference>
<feature type="compositionally biased region" description="Pro residues" evidence="5">
    <location>
        <begin position="1056"/>
        <end position="1077"/>
    </location>
</feature>
<feature type="compositionally biased region" description="Low complexity" evidence="5">
    <location>
        <begin position="89"/>
        <end position="98"/>
    </location>
</feature>
<feature type="region of interest" description="Disordered" evidence="5">
    <location>
        <begin position="1"/>
        <end position="312"/>
    </location>
</feature>
<feature type="compositionally biased region" description="Low complexity" evidence="5">
    <location>
        <begin position="206"/>
        <end position="217"/>
    </location>
</feature>
<dbReference type="PANTHER" id="PTHR15598">
    <property type="entry name" value="ENHANCER OF MRNA-DECAPPING PROTEIN 4"/>
    <property type="match status" value="1"/>
</dbReference>
<feature type="compositionally biased region" description="Low complexity" evidence="5">
    <location>
        <begin position="736"/>
        <end position="747"/>
    </location>
</feature>
<dbReference type="GeneID" id="28970508"/>
<dbReference type="VEuPathDB" id="FungiDB:I303_06809"/>
<evidence type="ECO:0000313" key="8">
    <source>
        <dbReference type="Proteomes" id="UP000078595"/>
    </source>
</evidence>
<evidence type="ECO:0000256" key="4">
    <source>
        <dbReference type="ARBA" id="ARBA00022737"/>
    </source>
</evidence>
<keyword evidence="8" id="KW-1185">Reference proteome</keyword>
<dbReference type="PANTHER" id="PTHR15598:SF5">
    <property type="entry name" value="ENHANCER OF MRNA-DECAPPING PROTEIN 4"/>
    <property type="match status" value="1"/>
</dbReference>
<evidence type="ECO:0000256" key="5">
    <source>
        <dbReference type="SAM" id="MobiDB-lite"/>
    </source>
</evidence>
<evidence type="ECO:0000256" key="1">
    <source>
        <dbReference type="ARBA" id="ARBA00004496"/>
    </source>
</evidence>
<dbReference type="EMBL" id="CP144538">
    <property type="protein sequence ID" value="WWC64793.1"/>
    <property type="molecule type" value="Genomic_DNA"/>
</dbReference>
<evidence type="ECO:0000313" key="7">
    <source>
        <dbReference type="EMBL" id="WWC64793.1"/>
    </source>
</evidence>
<reference evidence="7" key="3">
    <citation type="submission" date="2024-02" db="EMBL/GenBank/DDBJ databases">
        <title>Comparative genomics of Cryptococcus and Kwoniella reveals pathogenesis evolution and contrasting modes of karyotype evolution via chromosome fusion or intercentromeric recombination.</title>
        <authorList>
            <person name="Coelho M.A."/>
            <person name="David-Palma M."/>
            <person name="Shea T."/>
            <person name="Bowers K."/>
            <person name="McGinley-Smith S."/>
            <person name="Mohammad A.W."/>
            <person name="Gnirke A."/>
            <person name="Yurkov A.M."/>
            <person name="Nowrousian M."/>
            <person name="Sun S."/>
            <person name="Cuomo C.A."/>
            <person name="Heitman J."/>
        </authorList>
    </citation>
    <scope>NUCLEOTIDE SEQUENCE</scope>
    <source>
        <strain evidence="7">CBS 10117</strain>
    </source>
</reference>
<dbReference type="Proteomes" id="UP000078595">
    <property type="component" value="Chromosome 9"/>
</dbReference>
<feature type="compositionally biased region" description="Polar residues" evidence="5">
    <location>
        <begin position="265"/>
        <end position="277"/>
    </location>
</feature>
<feature type="compositionally biased region" description="Pro residues" evidence="5">
    <location>
        <begin position="55"/>
        <end position="64"/>
    </location>
</feature>
<organism evidence="6">
    <name type="scientific">Kwoniella dejecticola CBS 10117</name>
    <dbReference type="NCBI Taxonomy" id="1296121"/>
    <lineage>
        <taxon>Eukaryota</taxon>
        <taxon>Fungi</taxon>
        <taxon>Dikarya</taxon>
        <taxon>Basidiomycota</taxon>
        <taxon>Agaricomycotina</taxon>
        <taxon>Tremellomycetes</taxon>
        <taxon>Tremellales</taxon>
        <taxon>Cryptococcaceae</taxon>
        <taxon>Kwoniella</taxon>
    </lineage>
</organism>
<keyword evidence="2" id="KW-0963">Cytoplasm</keyword>
<feature type="region of interest" description="Disordered" evidence="5">
    <location>
        <begin position="729"/>
        <end position="832"/>
    </location>
</feature>
<dbReference type="SUPFAM" id="SSF50978">
    <property type="entry name" value="WD40 repeat-like"/>
    <property type="match status" value="1"/>
</dbReference>
<reference evidence="6" key="1">
    <citation type="submission" date="2013-07" db="EMBL/GenBank/DDBJ databases">
        <title>The Genome Sequence of Cryptococcus dejecticola CBS10117.</title>
        <authorList>
            <consortium name="The Broad Institute Genome Sequencing Platform"/>
            <person name="Cuomo C."/>
            <person name="Litvintseva A."/>
            <person name="Chen Y."/>
            <person name="Heitman J."/>
            <person name="Sun S."/>
            <person name="Springer D."/>
            <person name="Dromer F."/>
            <person name="Young S.K."/>
            <person name="Zeng Q."/>
            <person name="Gargeya S."/>
            <person name="Fitzgerald M."/>
            <person name="Abouelleil A."/>
            <person name="Alvarado L."/>
            <person name="Berlin A.M."/>
            <person name="Chapman S.B."/>
            <person name="Dewar J."/>
            <person name="Goldberg J."/>
            <person name="Griggs A."/>
            <person name="Gujja S."/>
            <person name="Hansen M."/>
            <person name="Howarth C."/>
            <person name="Imamovic A."/>
            <person name="Larimer J."/>
            <person name="McCowan C."/>
            <person name="Murphy C."/>
            <person name="Pearson M."/>
            <person name="Priest M."/>
            <person name="Roberts A."/>
            <person name="Saif S."/>
            <person name="Shea T."/>
            <person name="Sykes S."/>
            <person name="Wortman J."/>
            <person name="Nusbaum C."/>
            <person name="Birren B."/>
        </authorList>
    </citation>
    <scope>NUCLEOTIDE SEQUENCE [LARGE SCALE GENOMIC DNA]</scope>
    <source>
        <strain evidence="6">CBS 10117</strain>
    </source>
</reference>
<keyword evidence="3" id="KW-0853">WD repeat</keyword>
<feature type="compositionally biased region" description="Low complexity" evidence="5">
    <location>
        <begin position="243"/>
        <end position="259"/>
    </location>
</feature>
<dbReference type="InterPro" id="IPR036322">
    <property type="entry name" value="WD40_repeat_dom_sf"/>
</dbReference>
<accession>A0A1A5ZZM1</accession>
<proteinExistence type="predicted"/>
<feature type="compositionally biased region" description="Polar residues" evidence="5">
    <location>
        <begin position="169"/>
        <end position="197"/>
    </location>
</feature>
<feature type="compositionally biased region" description="Low complexity" evidence="5">
    <location>
        <begin position="121"/>
        <end position="135"/>
    </location>
</feature>